<sequence>MVAIAVGVCALLGTVRLVAPATGGPDGEPPGVQRQLAFQRAVLDDGAGEEAQQLFPEGYFFSYVLYGLSRAESGMRRPAGERSTALREARWALERLESPSGRAPFSPDLTPSHGVFYRGWSNWLRGGVLSLQPTGERDPAEVRRFAADSAALAAAFDASDSPYLTAYPGQAWPVDSTVAIASLRLHDTLLPARFDGTVTRWLRAARERTDPGTGLLPHRADPDTGEPLESARGSSQSLIQRFLVDIDPEFADDQYRRFRDRFVDSPLALGPAVREYPKGTDGPADVDSGPLPLGVSASATVVTIGAAQVHGDDRLASALAAYCELLGLPLDTPWTKRYAFGLVPIGDEFLAWSKTARPWVADPPPPPPASVSAWWRLPLLSLLTILGVAPWLPALVRRCRHRYGRSGAGAVSGHVAADVPATDGAAPGRDRLGDVTRSDRR</sequence>
<feature type="region of interest" description="Disordered" evidence="1">
    <location>
        <begin position="209"/>
        <end position="232"/>
    </location>
</feature>
<keyword evidence="2" id="KW-1133">Transmembrane helix</keyword>
<reference evidence="3 4" key="1">
    <citation type="journal article" date="2019" name="Int. J. Syst. Evol. Microbiol.">
        <title>The Global Catalogue of Microorganisms (GCM) 10K type strain sequencing project: providing services to taxonomists for standard genome sequencing and annotation.</title>
        <authorList>
            <consortium name="The Broad Institute Genomics Platform"/>
            <consortium name="The Broad Institute Genome Sequencing Center for Infectious Disease"/>
            <person name="Wu L."/>
            <person name="Ma J."/>
        </authorList>
    </citation>
    <scope>NUCLEOTIDE SEQUENCE [LARGE SCALE GENOMIC DNA]</scope>
    <source>
        <strain evidence="3 4">JCM 12696</strain>
    </source>
</reference>
<organism evidence="3 4">
    <name type="scientific">Streptomyces hebeiensis</name>
    <dbReference type="NCBI Taxonomy" id="229486"/>
    <lineage>
        <taxon>Bacteria</taxon>
        <taxon>Bacillati</taxon>
        <taxon>Actinomycetota</taxon>
        <taxon>Actinomycetes</taxon>
        <taxon>Kitasatosporales</taxon>
        <taxon>Streptomycetaceae</taxon>
        <taxon>Streptomyces</taxon>
    </lineage>
</organism>
<feature type="compositionally biased region" description="Basic and acidic residues" evidence="1">
    <location>
        <begin position="428"/>
        <end position="441"/>
    </location>
</feature>
<dbReference type="Proteomes" id="UP001501371">
    <property type="component" value="Unassembled WGS sequence"/>
</dbReference>
<comment type="caution">
    <text evidence="3">The sequence shown here is derived from an EMBL/GenBank/DDBJ whole genome shotgun (WGS) entry which is preliminary data.</text>
</comment>
<dbReference type="EMBL" id="BAAAKV010000054">
    <property type="protein sequence ID" value="GAA1187968.1"/>
    <property type="molecule type" value="Genomic_DNA"/>
</dbReference>
<accession>A0ABN1V0Y8</accession>
<protein>
    <submittedName>
        <fullName evidence="3">Uncharacterized protein</fullName>
    </submittedName>
</protein>
<evidence type="ECO:0000256" key="2">
    <source>
        <dbReference type="SAM" id="Phobius"/>
    </source>
</evidence>
<feature type="region of interest" description="Disordered" evidence="1">
    <location>
        <begin position="419"/>
        <end position="441"/>
    </location>
</feature>
<keyword evidence="2" id="KW-0812">Transmembrane</keyword>
<keyword evidence="4" id="KW-1185">Reference proteome</keyword>
<evidence type="ECO:0000313" key="4">
    <source>
        <dbReference type="Proteomes" id="UP001501371"/>
    </source>
</evidence>
<keyword evidence="2" id="KW-0472">Membrane</keyword>
<gene>
    <name evidence="3" type="ORF">GCM10009654_51980</name>
</gene>
<evidence type="ECO:0000313" key="3">
    <source>
        <dbReference type="EMBL" id="GAA1187968.1"/>
    </source>
</evidence>
<evidence type="ECO:0000256" key="1">
    <source>
        <dbReference type="SAM" id="MobiDB-lite"/>
    </source>
</evidence>
<name>A0ABN1V0Y8_9ACTN</name>
<feature type="transmembrane region" description="Helical" evidence="2">
    <location>
        <begin position="373"/>
        <end position="396"/>
    </location>
</feature>
<proteinExistence type="predicted"/>